<evidence type="ECO:0000313" key="4">
    <source>
        <dbReference type="EMBL" id="KAK9098708.1"/>
    </source>
</evidence>
<keyword evidence="5" id="KW-1185">Reference proteome</keyword>
<dbReference type="GO" id="GO:0016020">
    <property type="term" value="C:membrane"/>
    <property type="evidence" value="ECO:0007669"/>
    <property type="project" value="TreeGrafter"/>
</dbReference>
<dbReference type="Proteomes" id="UP001420932">
    <property type="component" value="Unassembled WGS sequence"/>
</dbReference>
<reference evidence="4 5" key="1">
    <citation type="submission" date="2024-01" db="EMBL/GenBank/DDBJ databases">
        <title>Genome assemblies of Stephania.</title>
        <authorList>
            <person name="Yang L."/>
        </authorList>
    </citation>
    <scope>NUCLEOTIDE SEQUENCE [LARGE SCALE GENOMIC DNA]</scope>
    <source>
        <strain evidence="4">YNDBR</strain>
        <tissue evidence="4">Leaf</tissue>
    </source>
</reference>
<comment type="caution">
    <text evidence="4">The sequence shown here is derived from an EMBL/GenBank/DDBJ whole genome shotgun (WGS) entry which is preliminary data.</text>
</comment>
<gene>
    <name evidence="4" type="ORF">Syun_025753</name>
</gene>
<dbReference type="AlphaFoldDB" id="A0AAP0EZD8"/>
<organism evidence="4 5">
    <name type="scientific">Stephania yunnanensis</name>
    <dbReference type="NCBI Taxonomy" id="152371"/>
    <lineage>
        <taxon>Eukaryota</taxon>
        <taxon>Viridiplantae</taxon>
        <taxon>Streptophyta</taxon>
        <taxon>Embryophyta</taxon>
        <taxon>Tracheophyta</taxon>
        <taxon>Spermatophyta</taxon>
        <taxon>Magnoliopsida</taxon>
        <taxon>Ranunculales</taxon>
        <taxon>Menispermaceae</taxon>
        <taxon>Menispermoideae</taxon>
        <taxon>Cissampelideae</taxon>
        <taxon>Stephania</taxon>
    </lineage>
</organism>
<dbReference type="PANTHER" id="PTHR43490">
    <property type="entry name" value="(+)-NEOMENTHOL DEHYDROGENASE"/>
    <property type="match status" value="1"/>
</dbReference>
<name>A0AAP0EZD8_9MAGN</name>
<dbReference type="SUPFAM" id="SSF51735">
    <property type="entry name" value="NAD(P)-binding Rossmann-fold domains"/>
    <property type="match status" value="1"/>
</dbReference>
<keyword evidence="2" id="KW-0521">NADP</keyword>
<evidence type="ECO:0000256" key="1">
    <source>
        <dbReference type="ARBA" id="ARBA00006484"/>
    </source>
</evidence>
<keyword evidence="3" id="KW-0560">Oxidoreductase</keyword>
<dbReference type="GO" id="GO:0016491">
    <property type="term" value="F:oxidoreductase activity"/>
    <property type="evidence" value="ECO:0007669"/>
    <property type="project" value="UniProtKB-KW"/>
</dbReference>
<evidence type="ECO:0000256" key="2">
    <source>
        <dbReference type="ARBA" id="ARBA00022857"/>
    </source>
</evidence>
<protein>
    <submittedName>
        <fullName evidence="4">Uncharacterized protein</fullName>
    </submittedName>
</protein>
<evidence type="ECO:0000256" key="3">
    <source>
        <dbReference type="ARBA" id="ARBA00023002"/>
    </source>
</evidence>
<dbReference type="PANTHER" id="PTHR43490:SF73">
    <property type="entry name" value="OS07G0685800 PROTEIN"/>
    <property type="match status" value="1"/>
</dbReference>
<evidence type="ECO:0000313" key="5">
    <source>
        <dbReference type="Proteomes" id="UP001420932"/>
    </source>
</evidence>
<dbReference type="InterPro" id="IPR036291">
    <property type="entry name" value="NAD(P)-bd_dom_sf"/>
</dbReference>
<proteinExistence type="inferred from homology"/>
<sequence>MQSFENMYDGLLHVNNDADGGVEIEREAYREFLSSGVPNMIDVNAELLNGFFLQSNEWTEKCLKTNYYGTKAVTEALLPLLQLSDSAKIVNVSSFFGQLSLVTSQAISNEKVKEELNNIESLTEEQIGKMLVQFVKDYKENKVKDNDWPLSVSGYKIS</sequence>
<dbReference type="Gene3D" id="3.40.50.720">
    <property type="entry name" value="NAD(P)-binding Rossmann-like Domain"/>
    <property type="match status" value="1"/>
</dbReference>
<dbReference type="EMBL" id="JBBNAF010000011">
    <property type="protein sequence ID" value="KAK9098708.1"/>
    <property type="molecule type" value="Genomic_DNA"/>
</dbReference>
<accession>A0AAP0EZD8</accession>
<comment type="similarity">
    <text evidence="1">Belongs to the short-chain dehydrogenases/reductases (SDR) family.</text>
</comment>